<feature type="binding site" evidence="7">
    <location>
        <position position="331"/>
    </location>
    <ligand>
        <name>FMN</name>
        <dbReference type="ChEBI" id="CHEBI:58210"/>
    </ligand>
</feature>
<dbReference type="HAMAP" id="MF_00300">
    <property type="entry name" value="Chorismate_synth"/>
    <property type="match status" value="1"/>
</dbReference>
<dbReference type="RefSeq" id="WP_021686032.1">
    <property type="nucleotide sequence ID" value="NZ_KI260552.1"/>
</dbReference>
<dbReference type="NCBIfam" id="TIGR00033">
    <property type="entry name" value="aroC"/>
    <property type="match status" value="1"/>
</dbReference>
<comment type="caution">
    <text evidence="9">The sequence shown here is derived from an EMBL/GenBank/DDBJ whole genome shotgun (WGS) entry which is preliminary data.</text>
</comment>
<dbReference type="Proteomes" id="UP000016649">
    <property type="component" value="Unassembled WGS sequence"/>
</dbReference>
<keyword evidence="7" id="KW-0288">FMN</keyword>
<reference evidence="9 10" key="1">
    <citation type="submission" date="2013-08" db="EMBL/GenBank/DDBJ databases">
        <authorList>
            <person name="Weinstock G."/>
            <person name="Sodergren E."/>
            <person name="Wylie T."/>
            <person name="Fulton L."/>
            <person name="Fulton R."/>
            <person name="Fronick C."/>
            <person name="O'Laughlin M."/>
            <person name="Godfrey J."/>
            <person name="Miner T."/>
            <person name="Herter B."/>
            <person name="Appelbaum E."/>
            <person name="Cordes M."/>
            <person name="Lek S."/>
            <person name="Wollam A."/>
            <person name="Pepin K.H."/>
            <person name="Palsikar V.B."/>
            <person name="Mitreva M."/>
            <person name="Wilson R.K."/>
        </authorList>
    </citation>
    <scope>NUCLEOTIDE SEQUENCE [LARGE SCALE GENOMIC DNA]</scope>
    <source>
        <strain evidence="9 10">ATCC 700332</strain>
    </source>
</reference>
<comment type="catalytic activity">
    <reaction evidence="7 8">
        <text>5-O-(1-carboxyvinyl)-3-phosphoshikimate = chorismate + phosphate</text>
        <dbReference type="Rhea" id="RHEA:21020"/>
        <dbReference type="ChEBI" id="CHEBI:29748"/>
        <dbReference type="ChEBI" id="CHEBI:43474"/>
        <dbReference type="ChEBI" id="CHEBI:57701"/>
        <dbReference type="EC" id="4.2.3.5"/>
    </reaction>
</comment>
<keyword evidence="7" id="KW-0521">NADP</keyword>
<dbReference type="PANTHER" id="PTHR21085:SF0">
    <property type="entry name" value="CHORISMATE SYNTHASE"/>
    <property type="match status" value="1"/>
</dbReference>
<dbReference type="PROSITE" id="PS00789">
    <property type="entry name" value="CHORISMATE_SYNTHASE_3"/>
    <property type="match status" value="1"/>
</dbReference>
<sequence>MSGNTFGSIFRVTTFGESHGEAVGAVIDGCPAGLIFDIKKIQNALDKRKPGSENPATSTRKEPDRLQVISGVYDGVTTGAPITLTIKNTDANSDDYKMLKNVFRPSHADYTWQAKYGIRDWRGGGRASGRESAARVAAGAVAQMLLEKIGVTITAYTKSAAGIHCNVKSIPDKAIIEANPMKAADAQSSRLMMERIEKLGKKGESCGGIVECIITGVPAGWGEPVFEKLDAELAKAVLSIGGVKGIEFGLGFLCANLSASEYNDELFTDDGTTVRFKTNRSGGILGGISNGEPIVFRAAVKPVPSARIVQKTVRIRAASVFENTDIQIKGRHDVCLCARIVPVVEAMSALCLADMYMRNAHAHL</sequence>
<name>A0ABN0P1Z9_TRELE</name>
<dbReference type="PROSITE" id="PS00788">
    <property type="entry name" value="CHORISMATE_SYNTHASE_2"/>
    <property type="match status" value="1"/>
</dbReference>
<evidence type="ECO:0000256" key="2">
    <source>
        <dbReference type="ARBA" id="ARBA00008014"/>
    </source>
</evidence>
<keyword evidence="5 7" id="KW-0057">Aromatic amino acid biosynthesis</keyword>
<dbReference type="Pfam" id="PF01264">
    <property type="entry name" value="Chorismate_synt"/>
    <property type="match status" value="1"/>
</dbReference>
<dbReference type="NCBIfam" id="NF003793">
    <property type="entry name" value="PRK05382.1"/>
    <property type="match status" value="1"/>
</dbReference>
<protein>
    <recommendedName>
        <fullName evidence="3 7">Chorismate synthase</fullName>
        <shortName evidence="7">CS</shortName>
        <ecNumber evidence="3 7">4.2.3.5</ecNumber>
    </recommendedName>
    <alternativeName>
        <fullName evidence="7">5-enolpyruvylshikimate-3-phosphate phospholyase</fullName>
    </alternativeName>
</protein>
<comment type="similarity">
    <text evidence="2 7 8">Belongs to the chorismate synthase family.</text>
</comment>
<gene>
    <name evidence="7" type="primary">aroC</name>
    <name evidence="9" type="ORF">HMPREF9193_00060</name>
</gene>
<evidence type="ECO:0000256" key="7">
    <source>
        <dbReference type="HAMAP-Rule" id="MF_00300"/>
    </source>
</evidence>
<accession>A0ABN0P1Z9</accession>
<dbReference type="InterPro" id="IPR020541">
    <property type="entry name" value="Chorismate_synthase_CS"/>
</dbReference>
<proteinExistence type="inferred from homology"/>
<keyword evidence="7" id="KW-0285">Flavoprotein</keyword>
<evidence type="ECO:0000313" key="10">
    <source>
        <dbReference type="Proteomes" id="UP000016649"/>
    </source>
</evidence>
<feature type="binding site" evidence="7">
    <location>
        <begin position="301"/>
        <end position="305"/>
    </location>
    <ligand>
        <name>FMN</name>
        <dbReference type="ChEBI" id="CHEBI:58210"/>
    </ligand>
</feature>
<dbReference type="EMBL" id="AWVH01000002">
    <property type="protein sequence ID" value="ERJ94526.1"/>
    <property type="molecule type" value="Genomic_DNA"/>
</dbReference>
<evidence type="ECO:0000256" key="3">
    <source>
        <dbReference type="ARBA" id="ARBA00013036"/>
    </source>
</evidence>
<dbReference type="PIRSF" id="PIRSF001456">
    <property type="entry name" value="Chorismate_synth"/>
    <property type="match status" value="1"/>
</dbReference>
<feature type="binding site" evidence="7">
    <location>
        <position position="48"/>
    </location>
    <ligand>
        <name>NADP(+)</name>
        <dbReference type="ChEBI" id="CHEBI:58349"/>
    </ligand>
</feature>
<dbReference type="EC" id="4.2.3.5" evidence="3 7"/>
<feature type="binding site" evidence="7">
    <location>
        <begin position="126"/>
        <end position="128"/>
    </location>
    <ligand>
        <name>FMN</name>
        <dbReference type="ChEBI" id="CHEBI:58210"/>
    </ligand>
</feature>
<dbReference type="PANTHER" id="PTHR21085">
    <property type="entry name" value="CHORISMATE SYNTHASE"/>
    <property type="match status" value="1"/>
</dbReference>
<evidence type="ECO:0000256" key="8">
    <source>
        <dbReference type="RuleBase" id="RU000605"/>
    </source>
</evidence>
<comment type="subunit">
    <text evidence="7">Homotetramer.</text>
</comment>
<keyword evidence="10" id="KW-1185">Reference proteome</keyword>
<evidence type="ECO:0000256" key="5">
    <source>
        <dbReference type="ARBA" id="ARBA00023141"/>
    </source>
</evidence>
<dbReference type="SUPFAM" id="SSF103263">
    <property type="entry name" value="Chorismate synthase, AroC"/>
    <property type="match status" value="1"/>
</dbReference>
<evidence type="ECO:0000256" key="1">
    <source>
        <dbReference type="ARBA" id="ARBA00005044"/>
    </source>
</evidence>
<feature type="binding site" evidence="7">
    <location>
        <position position="286"/>
    </location>
    <ligand>
        <name>FMN</name>
        <dbReference type="ChEBI" id="CHEBI:58210"/>
    </ligand>
</feature>
<keyword evidence="6 7" id="KW-0456">Lyase</keyword>
<comment type="function">
    <text evidence="7">Catalyzes the anti-1,4-elimination of the C-3 phosphate and the C-6 proR hydrogen from 5-enolpyruvylshikimate-3-phosphate (EPSP) to yield chorismate, which is the branch point compound that serves as the starting substrate for the three terminal pathways of aromatic amino acid biosynthesis. This reaction introduces a second double bond into the aromatic ring system.</text>
</comment>
<evidence type="ECO:0000256" key="4">
    <source>
        <dbReference type="ARBA" id="ARBA00022605"/>
    </source>
</evidence>
<dbReference type="PROSITE" id="PS00787">
    <property type="entry name" value="CHORISMATE_SYNTHASE_1"/>
    <property type="match status" value="1"/>
</dbReference>
<keyword evidence="4 7" id="KW-0028">Amino-acid biosynthesis</keyword>
<keyword evidence="7" id="KW-0274">FAD</keyword>
<dbReference type="InterPro" id="IPR035904">
    <property type="entry name" value="Chorismate_synth_AroC_sf"/>
</dbReference>
<comment type="cofactor">
    <cofactor evidence="7 8">
        <name>FMNH2</name>
        <dbReference type="ChEBI" id="CHEBI:57618"/>
    </cofactor>
    <text evidence="7 8">Reduced FMN (FMNH(2)).</text>
</comment>
<dbReference type="Gene3D" id="3.60.150.10">
    <property type="entry name" value="Chorismate synthase AroC"/>
    <property type="match status" value="1"/>
</dbReference>
<comment type="caution">
    <text evidence="7">Lacks conserved residue(s) required for the propagation of feature annotation.</text>
</comment>
<dbReference type="CDD" id="cd07304">
    <property type="entry name" value="Chorismate_synthase"/>
    <property type="match status" value="1"/>
</dbReference>
<dbReference type="InterPro" id="IPR000453">
    <property type="entry name" value="Chorismate_synth"/>
</dbReference>
<evidence type="ECO:0000313" key="9">
    <source>
        <dbReference type="EMBL" id="ERJ94526.1"/>
    </source>
</evidence>
<organism evidence="9 10">
    <name type="scientific">Treponema lecithinolyticum ATCC 700332</name>
    <dbReference type="NCBI Taxonomy" id="1321815"/>
    <lineage>
        <taxon>Bacteria</taxon>
        <taxon>Pseudomonadati</taxon>
        <taxon>Spirochaetota</taxon>
        <taxon>Spirochaetia</taxon>
        <taxon>Spirochaetales</taxon>
        <taxon>Treponemataceae</taxon>
        <taxon>Treponema</taxon>
    </lineage>
</organism>
<comment type="pathway">
    <text evidence="1 7 8">Metabolic intermediate biosynthesis; chorismate biosynthesis; chorismate from D-erythrose 4-phosphate and phosphoenolpyruvate: step 7/7.</text>
</comment>
<evidence type="ECO:0000256" key="6">
    <source>
        <dbReference type="ARBA" id="ARBA00023239"/>
    </source>
</evidence>